<organism evidence="1 2">
    <name type="scientific">Mesorhizobium album</name>
    <dbReference type="NCBI Taxonomy" id="3072314"/>
    <lineage>
        <taxon>Bacteria</taxon>
        <taxon>Pseudomonadati</taxon>
        <taxon>Pseudomonadota</taxon>
        <taxon>Alphaproteobacteria</taxon>
        <taxon>Hyphomicrobiales</taxon>
        <taxon>Phyllobacteriaceae</taxon>
        <taxon>Mesorhizobium</taxon>
    </lineage>
</organism>
<dbReference type="Proteomes" id="UP001287059">
    <property type="component" value="Unassembled WGS sequence"/>
</dbReference>
<gene>
    <name evidence="1" type="ORF">RFN28_03785</name>
</gene>
<reference evidence="1 2" key="1">
    <citation type="submission" date="2023-08" db="EMBL/GenBank/DDBJ databases">
        <title>Implementing the SeqCode for naming new Mesorhizobium species isolated from Vachellia karroo root nodules.</title>
        <authorList>
            <person name="Van Lill M."/>
        </authorList>
    </citation>
    <scope>NUCLEOTIDE SEQUENCE [LARGE SCALE GENOMIC DNA]</scope>
    <source>
        <strain evidence="1 2">VK24D</strain>
    </source>
</reference>
<evidence type="ECO:0000313" key="1">
    <source>
        <dbReference type="EMBL" id="MDX8477599.1"/>
    </source>
</evidence>
<name>A0ABU4XSA9_9HYPH</name>
<protein>
    <submittedName>
        <fullName evidence="1">Uncharacterized protein</fullName>
    </submittedName>
</protein>
<keyword evidence="2" id="KW-1185">Reference proteome</keyword>
<dbReference type="EMBL" id="JAVIIW010000003">
    <property type="protein sequence ID" value="MDX8477599.1"/>
    <property type="molecule type" value="Genomic_DNA"/>
</dbReference>
<dbReference type="PIRSF" id="PIRSF034217">
    <property type="entry name" value="UCP034217_Mll2898"/>
    <property type="match status" value="1"/>
</dbReference>
<dbReference type="InterPro" id="IPR017024">
    <property type="entry name" value="UCP034217"/>
</dbReference>
<evidence type="ECO:0000313" key="2">
    <source>
        <dbReference type="Proteomes" id="UP001287059"/>
    </source>
</evidence>
<sequence>MNRQPHANSRELIVAHAIEDVVGELRLIEVADYIAFIRLEHFACLSDLVDSAAELYFQPGTLRLGHGGEAHVDWSGSPRIVLDLELRPRGVTVYFQLTLTGQGASVVVNYVSFEKPGETPEHNTALLEDAIDAARIRRTEPLAFPWRWIEDARSGRATRSGRDAAPWRPPGCG</sequence>
<comment type="caution">
    <text evidence="1">The sequence shown here is derived from an EMBL/GenBank/DDBJ whole genome shotgun (WGS) entry which is preliminary data.</text>
</comment>
<accession>A0ABU4XSA9</accession>
<proteinExistence type="predicted"/>